<dbReference type="Proteomes" id="UP000307790">
    <property type="component" value="Unassembled WGS sequence"/>
</dbReference>
<keyword evidence="1 4" id="KW-0349">Heme</keyword>
<dbReference type="Pfam" id="PF06537">
    <property type="entry name" value="DHOR"/>
    <property type="match status" value="1"/>
</dbReference>
<dbReference type="PROSITE" id="PS51007">
    <property type="entry name" value="CYTC"/>
    <property type="match status" value="1"/>
</dbReference>
<dbReference type="EMBL" id="VCBC01000007">
    <property type="protein sequence ID" value="TLU65318.1"/>
    <property type="molecule type" value="Genomic_DNA"/>
</dbReference>
<keyword evidence="8" id="KW-1185">Reference proteome</keyword>
<gene>
    <name evidence="7" type="ORF">FE810_08495</name>
</gene>
<dbReference type="AlphaFoldDB" id="A0A5R9ITQ8"/>
<dbReference type="PANTHER" id="PTHR30600:SF4">
    <property type="entry name" value="CYTOCHROME C DOMAIN-CONTAINING PROTEIN"/>
    <property type="match status" value="1"/>
</dbReference>
<dbReference type="InterPro" id="IPR051395">
    <property type="entry name" value="Cytochrome_c_Peroxidase/MauG"/>
</dbReference>
<dbReference type="Gene3D" id="1.10.760.10">
    <property type="entry name" value="Cytochrome c-like domain"/>
    <property type="match status" value="1"/>
</dbReference>
<dbReference type="OrthoDB" id="9805202at2"/>
<feature type="domain" description="Cytochrome c" evidence="6">
    <location>
        <begin position="335"/>
        <end position="435"/>
    </location>
</feature>
<dbReference type="GO" id="GO:0009055">
    <property type="term" value="F:electron transfer activity"/>
    <property type="evidence" value="ECO:0007669"/>
    <property type="project" value="InterPro"/>
</dbReference>
<sequence>MAISRAILYVLALPGITFLSTFTQAQDDSLEYLSSLNKGVIEHCDDSLDYGDFIDIFICGDELFGFSFNALDGGGMNVGDGGRYTRVPRADLFNWSNTLPRRKTGPNASACSDCHAGTNIIGGGGNGGGADVFNAIRDPFHTNQPGLFIQRNTTHLFGMAGLQLLAEEMTNELQQQVAQTVAMVCESGAQAQSELSAKGMDFGTVLVSPPCDTPVIDVQSQGVKDDLIVRPFQWKGSELNVRNFSRDAFHNELGMDPVELTGDDIDGDFDGVINEISIDDVTAMVIYLAAQPRPTSLIELDELRQTLQGRRYRGAGGAQLAEELMLPHLTGPQRREIKRGERLFNSMECSACHKPSMTIEKNFVFSEPSNNPLYRDATFPAGQQGLEPHDAVRFDIRRDQPDNRIILNDSLVKHLGAFESDESGKVIVRLYGDLKLHDMGPELAENIDETGTGASVWMTKELWGVGSTAPYLHDGRATTLEEAILAHGGEAESSKLNYTRLNDANRKAILSFLDNLVLYLPAEDE</sequence>
<dbReference type="GO" id="GO:0020037">
    <property type="term" value="F:heme binding"/>
    <property type="evidence" value="ECO:0007669"/>
    <property type="project" value="InterPro"/>
</dbReference>
<evidence type="ECO:0000313" key="7">
    <source>
        <dbReference type="EMBL" id="TLU65318.1"/>
    </source>
</evidence>
<feature type="signal peptide" evidence="5">
    <location>
        <begin position="1"/>
        <end position="25"/>
    </location>
</feature>
<evidence type="ECO:0000256" key="5">
    <source>
        <dbReference type="SAM" id="SignalP"/>
    </source>
</evidence>
<keyword evidence="2 4" id="KW-0479">Metal-binding</keyword>
<dbReference type="InterPro" id="IPR009056">
    <property type="entry name" value="Cyt_c-like_dom"/>
</dbReference>
<dbReference type="InterPro" id="IPR010538">
    <property type="entry name" value="DHOR"/>
</dbReference>
<dbReference type="GO" id="GO:0046872">
    <property type="term" value="F:metal ion binding"/>
    <property type="evidence" value="ECO:0007669"/>
    <property type="project" value="UniProtKB-KW"/>
</dbReference>
<organism evidence="7 8">
    <name type="scientific">Thalassotalea litorea</name>
    <dbReference type="NCBI Taxonomy" id="2020715"/>
    <lineage>
        <taxon>Bacteria</taxon>
        <taxon>Pseudomonadati</taxon>
        <taxon>Pseudomonadota</taxon>
        <taxon>Gammaproteobacteria</taxon>
        <taxon>Alteromonadales</taxon>
        <taxon>Colwelliaceae</taxon>
        <taxon>Thalassotalea</taxon>
    </lineage>
</organism>
<feature type="chain" id="PRO_5024332333" description="Cytochrome c domain-containing protein" evidence="5">
    <location>
        <begin position="26"/>
        <end position="525"/>
    </location>
</feature>
<dbReference type="GO" id="GO:0004130">
    <property type="term" value="F:cytochrome-c peroxidase activity"/>
    <property type="evidence" value="ECO:0007669"/>
    <property type="project" value="TreeGrafter"/>
</dbReference>
<dbReference type="InterPro" id="IPR036909">
    <property type="entry name" value="Cyt_c-like_dom_sf"/>
</dbReference>
<evidence type="ECO:0000256" key="2">
    <source>
        <dbReference type="ARBA" id="ARBA00022723"/>
    </source>
</evidence>
<evidence type="ECO:0000256" key="1">
    <source>
        <dbReference type="ARBA" id="ARBA00022617"/>
    </source>
</evidence>
<evidence type="ECO:0000313" key="8">
    <source>
        <dbReference type="Proteomes" id="UP000307790"/>
    </source>
</evidence>
<reference evidence="7 8" key="1">
    <citation type="submission" date="2019-05" db="EMBL/GenBank/DDBJ databases">
        <title>Genome sequences of Thalassotalea litorea 1K03283.</title>
        <authorList>
            <person name="Zhang D."/>
        </authorList>
    </citation>
    <scope>NUCLEOTIDE SEQUENCE [LARGE SCALE GENOMIC DNA]</scope>
    <source>
        <strain evidence="7 8">MCCC 1K03283</strain>
    </source>
</reference>
<dbReference type="RefSeq" id="WP_138319621.1">
    <property type="nucleotide sequence ID" value="NZ_VCBC01000007.1"/>
</dbReference>
<keyword evidence="3 4" id="KW-0408">Iron</keyword>
<evidence type="ECO:0000259" key="6">
    <source>
        <dbReference type="PROSITE" id="PS51007"/>
    </source>
</evidence>
<protein>
    <recommendedName>
        <fullName evidence="6">Cytochrome c domain-containing protein</fullName>
    </recommendedName>
</protein>
<keyword evidence="5" id="KW-0732">Signal</keyword>
<dbReference type="SUPFAM" id="SSF46626">
    <property type="entry name" value="Cytochrome c"/>
    <property type="match status" value="1"/>
</dbReference>
<evidence type="ECO:0000256" key="3">
    <source>
        <dbReference type="ARBA" id="ARBA00023004"/>
    </source>
</evidence>
<accession>A0A5R9ITQ8</accession>
<comment type="caution">
    <text evidence="7">The sequence shown here is derived from an EMBL/GenBank/DDBJ whole genome shotgun (WGS) entry which is preliminary data.</text>
</comment>
<dbReference type="PANTHER" id="PTHR30600">
    <property type="entry name" value="CYTOCHROME C PEROXIDASE-RELATED"/>
    <property type="match status" value="1"/>
</dbReference>
<evidence type="ECO:0000256" key="4">
    <source>
        <dbReference type="PROSITE-ProRule" id="PRU00433"/>
    </source>
</evidence>
<proteinExistence type="predicted"/>
<name>A0A5R9ITQ8_9GAMM</name>